<dbReference type="Proteomes" id="UP000814128">
    <property type="component" value="Unassembled WGS sequence"/>
</dbReference>
<accession>A0ACB8QCX2</accession>
<reference evidence="1" key="1">
    <citation type="submission" date="2021-02" db="EMBL/GenBank/DDBJ databases">
        <authorList>
            <consortium name="DOE Joint Genome Institute"/>
            <person name="Ahrendt S."/>
            <person name="Looney B.P."/>
            <person name="Miyauchi S."/>
            <person name="Morin E."/>
            <person name="Drula E."/>
            <person name="Courty P.E."/>
            <person name="Chicoki N."/>
            <person name="Fauchery L."/>
            <person name="Kohler A."/>
            <person name="Kuo A."/>
            <person name="Labutti K."/>
            <person name="Pangilinan J."/>
            <person name="Lipzen A."/>
            <person name="Riley R."/>
            <person name="Andreopoulos W."/>
            <person name="He G."/>
            <person name="Johnson J."/>
            <person name="Barry K.W."/>
            <person name="Grigoriev I.V."/>
            <person name="Nagy L."/>
            <person name="Hibbett D."/>
            <person name="Henrissat B."/>
            <person name="Matheny P.B."/>
            <person name="Labbe J."/>
            <person name="Martin F."/>
        </authorList>
    </citation>
    <scope>NUCLEOTIDE SEQUENCE</scope>
    <source>
        <strain evidence="1">EC-137</strain>
    </source>
</reference>
<reference evidence="1" key="2">
    <citation type="journal article" date="2022" name="New Phytol.">
        <title>Evolutionary transition to the ectomycorrhizal habit in the genomes of a hyperdiverse lineage of mushroom-forming fungi.</title>
        <authorList>
            <person name="Looney B."/>
            <person name="Miyauchi S."/>
            <person name="Morin E."/>
            <person name="Drula E."/>
            <person name="Courty P.E."/>
            <person name="Kohler A."/>
            <person name="Kuo A."/>
            <person name="LaButti K."/>
            <person name="Pangilinan J."/>
            <person name="Lipzen A."/>
            <person name="Riley R."/>
            <person name="Andreopoulos W."/>
            <person name="He G."/>
            <person name="Johnson J."/>
            <person name="Nolan M."/>
            <person name="Tritt A."/>
            <person name="Barry K.W."/>
            <person name="Grigoriev I.V."/>
            <person name="Nagy L.G."/>
            <person name="Hibbett D."/>
            <person name="Henrissat B."/>
            <person name="Matheny P.B."/>
            <person name="Labbe J."/>
            <person name="Martin F.M."/>
        </authorList>
    </citation>
    <scope>NUCLEOTIDE SEQUENCE</scope>
    <source>
        <strain evidence="1">EC-137</strain>
    </source>
</reference>
<evidence type="ECO:0000313" key="2">
    <source>
        <dbReference type="Proteomes" id="UP000814128"/>
    </source>
</evidence>
<comment type="caution">
    <text evidence="1">The sequence shown here is derived from an EMBL/GenBank/DDBJ whole genome shotgun (WGS) entry which is preliminary data.</text>
</comment>
<name>A0ACB8QCX2_9AGAM</name>
<keyword evidence="2" id="KW-1185">Reference proteome</keyword>
<proteinExistence type="predicted"/>
<evidence type="ECO:0000313" key="1">
    <source>
        <dbReference type="EMBL" id="KAI0029435.1"/>
    </source>
</evidence>
<sequence>MPPPALIPAPPLRARPHASKLRLALALLVLAKTPRGASSSLAILHLRTLFAQSAQHDEGIEMWKSRALELERELRGVQSVSDTERTGAYPGSVPSAVACADHGVQS</sequence>
<gene>
    <name evidence="1" type="ORF">K488DRAFT_88728</name>
</gene>
<organism evidence="1 2">
    <name type="scientific">Vararia minispora EC-137</name>
    <dbReference type="NCBI Taxonomy" id="1314806"/>
    <lineage>
        <taxon>Eukaryota</taxon>
        <taxon>Fungi</taxon>
        <taxon>Dikarya</taxon>
        <taxon>Basidiomycota</taxon>
        <taxon>Agaricomycotina</taxon>
        <taxon>Agaricomycetes</taxon>
        <taxon>Russulales</taxon>
        <taxon>Lachnocladiaceae</taxon>
        <taxon>Vararia</taxon>
    </lineage>
</organism>
<protein>
    <submittedName>
        <fullName evidence="1">Uncharacterized protein</fullName>
    </submittedName>
</protein>
<dbReference type="EMBL" id="MU273676">
    <property type="protein sequence ID" value="KAI0029435.1"/>
    <property type="molecule type" value="Genomic_DNA"/>
</dbReference>